<dbReference type="PANTHER" id="PTHR12126:SF11">
    <property type="entry name" value="NADH DEHYDROGENASE [UBIQUINONE] 1 ALPHA SUBCOMPLEX SUBUNIT 9, MITOCHONDRIAL"/>
    <property type="match status" value="1"/>
</dbReference>
<dbReference type="PATRIC" id="fig|1581420.6.peg.1484"/>
<dbReference type="STRING" id="1581420.AAW00_07285"/>
<dbReference type="AlphaFoldDB" id="A0A0G9MTM6"/>
<dbReference type="Proteomes" id="UP000053464">
    <property type="component" value="Unassembled WGS sequence"/>
</dbReference>
<dbReference type="OrthoDB" id="9776313at2"/>
<dbReference type="Pfam" id="PF13460">
    <property type="entry name" value="NAD_binding_10"/>
    <property type="match status" value="1"/>
</dbReference>
<name>A0A0G9MTM6_9SPHN</name>
<evidence type="ECO:0000313" key="3">
    <source>
        <dbReference type="Proteomes" id="UP000053464"/>
    </source>
</evidence>
<dbReference type="RefSeq" id="WP_047003731.1">
    <property type="nucleotide sequence ID" value="NZ_LBHB01000002.1"/>
</dbReference>
<gene>
    <name evidence="2" type="ORF">AAW00_07285</name>
</gene>
<dbReference type="InterPro" id="IPR016040">
    <property type="entry name" value="NAD(P)-bd_dom"/>
</dbReference>
<dbReference type="InterPro" id="IPR051207">
    <property type="entry name" value="ComplexI_NDUFA9_subunit"/>
</dbReference>
<evidence type="ECO:0000313" key="2">
    <source>
        <dbReference type="EMBL" id="KLE34086.1"/>
    </source>
</evidence>
<sequence length="314" mass="33375">MTKPSPLADKLVVLVGGSGFIGSHLAQELLARGARVRIAAREPEKAFRLKPLANLGQLQFARCNAKDARSIAACVAGADAVVWLVGTFGADQKALQAIGPGIAAEAARETGARGFVYLSAIGADASKETGYYRTKGEGEALVREAFPQATIVRPSAVFGEEDGFVPMFADLVAKLPVLPVFGAQSKLQPVWVDDLAEAVANALENPGAHGGKTYEAAGPEALTMIEINEMIGAAQGRERSFFAMPDPLAKLVAAMPLTPINSDQYAMLEQGSTATPGMPQIDELGVTPRPLSLFIDKWMVRYRKHGRFSEKRAV</sequence>
<proteinExistence type="predicted"/>
<protein>
    <submittedName>
        <fullName evidence="2">3-beta hydroxysteroid dehydrogenase</fullName>
    </submittedName>
</protein>
<accession>A0A0G9MTM6</accession>
<dbReference type="GO" id="GO:0044877">
    <property type="term" value="F:protein-containing complex binding"/>
    <property type="evidence" value="ECO:0007669"/>
    <property type="project" value="TreeGrafter"/>
</dbReference>
<keyword evidence="3" id="KW-1185">Reference proteome</keyword>
<dbReference type="PANTHER" id="PTHR12126">
    <property type="entry name" value="NADH-UBIQUINONE OXIDOREDUCTASE 39 KDA SUBUNIT-RELATED"/>
    <property type="match status" value="1"/>
</dbReference>
<feature type="domain" description="NAD(P)-binding" evidence="1">
    <location>
        <begin position="16"/>
        <end position="159"/>
    </location>
</feature>
<dbReference type="CDD" id="cd05271">
    <property type="entry name" value="NDUFA9_like_SDR_a"/>
    <property type="match status" value="1"/>
</dbReference>
<comment type="caution">
    <text evidence="2">The sequence shown here is derived from an EMBL/GenBank/DDBJ whole genome shotgun (WGS) entry which is preliminary data.</text>
</comment>
<reference evidence="2 3" key="1">
    <citation type="submission" date="2015-04" db="EMBL/GenBank/DDBJ databases">
        <title>The draft genome sequence of Erythrobacter luteus KA37.</title>
        <authorList>
            <person name="Zhuang L."/>
            <person name="Liu Y."/>
            <person name="Shao Z."/>
        </authorList>
    </citation>
    <scope>NUCLEOTIDE SEQUENCE [LARGE SCALE GENOMIC DNA]</scope>
    <source>
        <strain evidence="2 3">KA37</strain>
    </source>
</reference>
<dbReference type="Gene3D" id="3.40.50.720">
    <property type="entry name" value="NAD(P)-binding Rossmann-like Domain"/>
    <property type="match status" value="1"/>
</dbReference>
<evidence type="ECO:0000259" key="1">
    <source>
        <dbReference type="Pfam" id="PF13460"/>
    </source>
</evidence>
<dbReference type="InterPro" id="IPR036291">
    <property type="entry name" value="NAD(P)-bd_dom_sf"/>
</dbReference>
<dbReference type="EMBL" id="LBHB01000002">
    <property type="protein sequence ID" value="KLE34086.1"/>
    <property type="molecule type" value="Genomic_DNA"/>
</dbReference>
<organism evidence="2 3">
    <name type="scientific">Aurantiacibacter luteus</name>
    <dbReference type="NCBI Taxonomy" id="1581420"/>
    <lineage>
        <taxon>Bacteria</taxon>
        <taxon>Pseudomonadati</taxon>
        <taxon>Pseudomonadota</taxon>
        <taxon>Alphaproteobacteria</taxon>
        <taxon>Sphingomonadales</taxon>
        <taxon>Erythrobacteraceae</taxon>
        <taxon>Aurantiacibacter</taxon>
    </lineage>
</organism>
<dbReference type="SUPFAM" id="SSF51735">
    <property type="entry name" value="NAD(P)-binding Rossmann-fold domains"/>
    <property type="match status" value="1"/>
</dbReference>